<protein>
    <submittedName>
        <fullName evidence="2">Uncharacterized protein</fullName>
    </submittedName>
</protein>
<dbReference type="AlphaFoldDB" id="U4KW53"/>
<sequence>MHYSTTRNHDRVFDWIHGTNTTENIYRFQQCVATEGQVLFGQGITDLGGIGVLLSLTILCAICTVGCFAVIALSFALNRTFYQSILQTQHAGWISRVFSRTKDALIASLSSSHSTLLFLSLTINAASMTFFFANGCANNYSQCYQGAGQYNALLMNWISLLTIYPCLSILNTPSLWPHLRRRRFRLLATAACIGMSGALCGTFWDEVFTSTTIDYDNPGCIVPYFHASIPRQVEARLLLASWIPCAWTLIIITVTQLEIQDYTRLTNCLPRLKQLLGLYSTQTNDSIRKESSIKEYSRVILRIKRGLKYFFRIFYVTNYIYIQAQPFFHLWRIYWIRHHVRSLLQPPTQFNTLYPPFGDDEKVATELERELDNWDADKWSFGQILTLSLWCPVLMDFVYILIAGQEYGLTSRLPPHWRVTQNGSPTDLASQASDTTTKQAANWTVTVCCSCKCRQVVQSDIP</sequence>
<name>U4KW53_PYROM</name>
<feature type="transmembrane region" description="Helical" evidence="1">
    <location>
        <begin position="153"/>
        <end position="172"/>
    </location>
</feature>
<evidence type="ECO:0000313" key="2">
    <source>
        <dbReference type="EMBL" id="CCX05647.1"/>
    </source>
</evidence>
<gene>
    <name evidence="2" type="ORF">PCON_05234</name>
</gene>
<feature type="transmembrane region" description="Helical" evidence="1">
    <location>
        <begin position="381"/>
        <end position="402"/>
    </location>
</feature>
<feature type="transmembrane region" description="Helical" evidence="1">
    <location>
        <begin position="184"/>
        <end position="204"/>
    </location>
</feature>
<feature type="transmembrane region" description="Helical" evidence="1">
    <location>
        <begin position="115"/>
        <end position="133"/>
    </location>
</feature>
<evidence type="ECO:0000256" key="1">
    <source>
        <dbReference type="SAM" id="Phobius"/>
    </source>
</evidence>
<dbReference type="eggNOG" id="ENOG502TFPW">
    <property type="taxonomic scope" value="Eukaryota"/>
</dbReference>
<reference evidence="2 3" key="1">
    <citation type="journal article" date="2013" name="PLoS Genet.">
        <title>The genome and development-dependent transcriptomes of Pyronema confluens: a window into fungal evolution.</title>
        <authorList>
            <person name="Traeger S."/>
            <person name="Altegoer F."/>
            <person name="Freitag M."/>
            <person name="Gabaldon T."/>
            <person name="Kempken F."/>
            <person name="Kumar A."/>
            <person name="Marcet-Houben M."/>
            <person name="Poggeler S."/>
            <person name="Stajich J.E."/>
            <person name="Nowrousian M."/>
        </authorList>
    </citation>
    <scope>NUCLEOTIDE SEQUENCE [LARGE SCALE GENOMIC DNA]</scope>
    <source>
        <strain evidence="3">CBS 100304</strain>
        <tissue evidence="2">Vegetative mycelium</tissue>
    </source>
</reference>
<keyword evidence="3" id="KW-1185">Reference proteome</keyword>
<accession>U4KW53</accession>
<feature type="transmembrane region" description="Helical" evidence="1">
    <location>
        <begin position="50"/>
        <end position="77"/>
    </location>
</feature>
<evidence type="ECO:0000313" key="3">
    <source>
        <dbReference type="Proteomes" id="UP000018144"/>
    </source>
</evidence>
<dbReference type="EMBL" id="HF935263">
    <property type="protein sequence ID" value="CCX05647.1"/>
    <property type="molecule type" value="Genomic_DNA"/>
</dbReference>
<keyword evidence="1" id="KW-1133">Transmembrane helix</keyword>
<feature type="transmembrane region" description="Helical" evidence="1">
    <location>
        <begin position="309"/>
        <end position="328"/>
    </location>
</feature>
<dbReference type="OrthoDB" id="4582561at2759"/>
<proteinExistence type="predicted"/>
<keyword evidence="1" id="KW-0812">Transmembrane</keyword>
<organism evidence="2 3">
    <name type="scientific">Pyronema omphalodes (strain CBS 100304)</name>
    <name type="common">Pyronema confluens</name>
    <dbReference type="NCBI Taxonomy" id="1076935"/>
    <lineage>
        <taxon>Eukaryota</taxon>
        <taxon>Fungi</taxon>
        <taxon>Dikarya</taxon>
        <taxon>Ascomycota</taxon>
        <taxon>Pezizomycotina</taxon>
        <taxon>Pezizomycetes</taxon>
        <taxon>Pezizales</taxon>
        <taxon>Pyronemataceae</taxon>
        <taxon>Pyronema</taxon>
    </lineage>
</organism>
<keyword evidence="1" id="KW-0472">Membrane</keyword>
<dbReference type="Proteomes" id="UP000018144">
    <property type="component" value="Unassembled WGS sequence"/>
</dbReference>